<proteinExistence type="predicted"/>
<dbReference type="PANTHER" id="PTHR13318">
    <property type="entry name" value="PARTNER OF PAIRED, ISOFORM B-RELATED"/>
    <property type="match status" value="1"/>
</dbReference>
<protein>
    <recommendedName>
        <fullName evidence="1">F-box/LRR-repeat protein 15/At3g58940/PEG3-like LRR domain-containing protein</fullName>
    </recommendedName>
</protein>
<dbReference type="InterPro" id="IPR032675">
    <property type="entry name" value="LRR_dom_sf"/>
</dbReference>
<evidence type="ECO:0000313" key="3">
    <source>
        <dbReference type="Proteomes" id="UP000565441"/>
    </source>
</evidence>
<dbReference type="AlphaFoldDB" id="A0A8H5H6I8"/>
<organism evidence="2 3">
    <name type="scientific">Tricholomella constricta</name>
    <dbReference type="NCBI Taxonomy" id="117010"/>
    <lineage>
        <taxon>Eukaryota</taxon>
        <taxon>Fungi</taxon>
        <taxon>Dikarya</taxon>
        <taxon>Basidiomycota</taxon>
        <taxon>Agaricomycotina</taxon>
        <taxon>Agaricomycetes</taxon>
        <taxon>Agaricomycetidae</taxon>
        <taxon>Agaricales</taxon>
        <taxon>Tricholomatineae</taxon>
        <taxon>Lyophyllaceae</taxon>
        <taxon>Tricholomella</taxon>
    </lineage>
</organism>
<evidence type="ECO:0000259" key="1">
    <source>
        <dbReference type="Pfam" id="PF24758"/>
    </source>
</evidence>
<sequence>MRAAAEASPALKILNLNYTSVTPSSLAPLISACPDLEVLKLAGIQNWASFTDATTSNFYTGLPEGFQLPALRTLKLRQTSLSDAALNPILKMCPALQRLDLSFTLFRHPPQLLADARIPALQKLSLTSTGVPTADLVEIVRLLPGLRTLAIGALGVNQGSRKSIGYSSAMTMTDDALRSLTGVLETFQHMENINLVGNTKLGLSSRVDGALSEFITKVGRRCKKLNLAGIHSLHSSDLIGLVPTEANGVSPLETLMLNNTGIDDEAGLYLATCSSLQTLAVAGTKLTSEGIFPIIDACEKLENLDLTSCRGVRVVDRRRFFEVWEEART</sequence>
<feature type="domain" description="F-box/LRR-repeat protein 15/At3g58940/PEG3-like LRR" evidence="1">
    <location>
        <begin position="60"/>
        <end position="102"/>
    </location>
</feature>
<accession>A0A8H5H6I8</accession>
<dbReference type="Gene3D" id="3.80.10.10">
    <property type="entry name" value="Ribonuclease Inhibitor"/>
    <property type="match status" value="2"/>
</dbReference>
<evidence type="ECO:0000313" key="2">
    <source>
        <dbReference type="EMBL" id="KAF5377530.1"/>
    </source>
</evidence>
<dbReference type="Pfam" id="PF24758">
    <property type="entry name" value="LRR_At5g56370"/>
    <property type="match status" value="1"/>
</dbReference>
<dbReference type="PROSITE" id="PS51257">
    <property type="entry name" value="PROKAR_LIPOPROTEIN"/>
    <property type="match status" value="1"/>
</dbReference>
<dbReference type="EMBL" id="JAACJP010000023">
    <property type="protein sequence ID" value="KAF5377530.1"/>
    <property type="molecule type" value="Genomic_DNA"/>
</dbReference>
<dbReference type="OrthoDB" id="550575at2759"/>
<dbReference type="Proteomes" id="UP000565441">
    <property type="component" value="Unassembled WGS sequence"/>
</dbReference>
<keyword evidence="3" id="KW-1185">Reference proteome</keyword>
<name>A0A8H5H6I8_9AGAR</name>
<dbReference type="SUPFAM" id="SSF52047">
    <property type="entry name" value="RNI-like"/>
    <property type="match status" value="1"/>
</dbReference>
<dbReference type="GO" id="GO:0031146">
    <property type="term" value="P:SCF-dependent proteasomal ubiquitin-dependent protein catabolic process"/>
    <property type="evidence" value="ECO:0007669"/>
    <property type="project" value="TreeGrafter"/>
</dbReference>
<comment type="caution">
    <text evidence="2">The sequence shown here is derived from an EMBL/GenBank/DDBJ whole genome shotgun (WGS) entry which is preliminary data.</text>
</comment>
<dbReference type="GO" id="GO:0019005">
    <property type="term" value="C:SCF ubiquitin ligase complex"/>
    <property type="evidence" value="ECO:0007669"/>
    <property type="project" value="TreeGrafter"/>
</dbReference>
<reference evidence="2 3" key="1">
    <citation type="journal article" date="2020" name="ISME J.">
        <title>Uncovering the hidden diversity of litter-decomposition mechanisms in mushroom-forming fungi.</title>
        <authorList>
            <person name="Floudas D."/>
            <person name="Bentzer J."/>
            <person name="Ahren D."/>
            <person name="Johansson T."/>
            <person name="Persson P."/>
            <person name="Tunlid A."/>
        </authorList>
    </citation>
    <scope>NUCLEOTIDE SEQUENCE [LARGE SCALE GENOMIC DNA]</scope>
    <source>
        <strain evidence="2 3">CBS 661.87</strain>
    </source>
</reference>
<dbReference type="InterPro" id="IPR055411">
    <property type="entry name" value="LRR_FXL15/At3g58940/PEG3-like"/>
</dbReference>
<gene>
    <name evidence="2" type="ORF">D9615_005240</name>
</gene>